<dbReference type="GO" id="GO:0016787">
    <property type="term" value="F:hydrolase activity"/>
    <property type="evidence" value="ECO:0007669"/>
    <property type="project" value="UniProtKB-KW"/>
</dbReference>
<keyword evidence="3 7" id="KW-0378">Hydrolase</keyword>
<keyword evidence="2" id="KW-0227">DNA damage</keyword>
<dbReference type="GO" id="GO:0009432">
    <property type="term" value="P:SOS response"/>
    <property type="evidence" value="ECO:0007669"/>
    <property type="project" value="UniProtKB-KW"/>
</dbReference>
<comment type="caution">
    <text evidence="9">The sequence shown here is derived from an EMBL/GenBank/DDBJ whole genome shotgun (WGS) entry which is preliminary data.</text>
</comment>
<dbReference type="GO" id="GO:0006355">
    <property type="term" value="P:regulation of DNA-templated transcription"/>
    <property type="evidence" value="ECO:0007669"/>
    <property type="project" value="InterPro"/>
</dbReference>
<dbReference type="InterPro" id="IPR036286">
    <property type="entry name" value="LexA/Signal_pep-like_sf"/>
</dbReference>
<dbReference type="PRINTS" id="PR00726">
    <property type="entry name" value="LEXASERPTASE"/>
</dbReference>
<keyword evidence="10" id="KW-1185">Reference proteome</keyword>
<dbReference type="CDD" id="cd06529">
    <property type="entry name" value="S24_LexA-like"/>
    <property type="match status" value="1"/>
</dbReference>
<dbReference type="Gene3D" id="2.10.109.10">
    <property type="entry name" value="Umud Fragment, subunit A"/>
    <property type="match status" value="1"/>
</dbReference>
<evidence type="ECO:0000256" key="6">
    <source>
        <dbReference type="ARBA" id="ARBA00023236"/>
    </source>
</evidence>
<protein>
    <submittedName>
        <fullName evidence="9">Peptidase S24</fullName>
    </submittedName>
</protein>
<dbReference type="InterPro" id="IPR039418">
    <property type="entry name" value="LexA-like"/>
</dbReference>
<comment type="similarity">
    <text evidence="1 7">Belongs to the peptidase S24 family.</text>
</comment>
<gene>
    <name evidence="9" type="ORF">CXF42_05685</name>
</gene>
<keyword evidence="6" id="KW-0742">SOS response</keyword>
<evidence type="ECO:0000256" key="7">
    <source>
        <dbReference type="RuleBase" id="RU003991"/>
    </source>
</evidence>
<evidence type="ECO:0000256" key="3">
    <source>
        <dbReference type="ARBA" id="ARBA00022801"/>
    </source>
</evidence>
<dbReference type="InterPro" id="IPR006197">
    <property type="entry name" value="Peptidase_S24_LexA"/>
</dbReference>
<dbReference type="Pfam" id="PF00717">
    <property type="entry name" value="Peptidase_S24"/>
    <property type="match status" value="1"/>
</dbReference>
<dbReference type="EMBL" id="PQNQ01000012">
    <property type="protein sequence ID" value="RRQ04033.1"/>
    <property type="molecule type" value="Genomic_DNA"/>
</dbReference>
<dbReference type="NCBIfam" id="NF007621">
    <property type="entry name" value="PRK10276.1"/>
    <property type="match status" value="1"/>
</dbReference>
<evidence type="ECO:0000256" key="2">
    <source>
        <dbReference type="ARBA" id="ARBA00022763"/>
    </source>
</evidence>
<evidence type="ECO:0000256" key="5">
    <source>
        <dbReference type="ARBA" id="ARBA00023204"/>
    </source>
</evidence>
<reference evidence="9 10" key="1">
    <citation type="submission" date="2018-01" db="EMBL/GenBank/DDBJ databases">
        <title>Twenty Corynebacterium bovis Genomes.</title>
        <authorList>
            <person name="Gulvik C.A."/>
        </authorList>
    </citation>
    <scope>NUCLEOTIDE SEQUENCE [LARGE SCALE GENOMIC DNA]</scope>
    <source>
        <strain evidence="9 10">16-2004</strain>
    </source>
</reference>
<evidence type="ECO:0000256" key="4">
    <source>
        <dbReference type="ARBA" id="ARBA00022813"/>
    </source>
</evidence>
<dbReference type="InterPro" id="IPR050077">
    <property type="entry name" value="LexA_repressor"/>
</dbReference>
<dbReference type="PANTHER" id="PTHR33516:SF2">
    <property type="entry name" value="LEXA REPRESSOR-RELATED"/>
    <property type="match status" value="1"/>
</dbReference>
<dbReference type="Proteomes" id="UP000278422">
    <property type="component" value="Unassembled WGS sequence"/>
</dbReference>
<keyword evidence="4 7" id="KW-0068">Autocatalytic cleavage</keyword>
<proteinExistence type="inferred from homology"/>
<evidence type="ECO:0000313" key="9">
    <source>
        <dbReference type="EMBL" id="RRQ04033.1"/>
    </source>
</evidence>
<organism evidence="9 10">
    <name type="scientific">Corynebacterium bovis</name>
    <dbReference type="NCBI Taxonomy" id="36808"/>
    <lineage>
        <taxon>Bacteria</taxon>
        <taxon>Bacillati</taxon>
        <taxon>Actinomycetota</taxon>
        <taxon>Actinomycetes</taxon>
        <taxon>Mycobacteriales</taxon>
        <taxon>Corynebacteriaceae</taxon>
        <taxon>Corynebacterium</taxon>
    </lineage>
</organism>
<dbReference type="InterPro" id="IPR015927">
    <property type="entry name" value="Peptidase_S24_S26A/B/C"/>
</dbReference>
<dbReference type="GO" id="GO:0006281">
    <property type="term" value="P:DNA repair"/>
    <property type="evidence" value="ECO:0007669"/>
    <property type="project" value="UniProtKB-KW"/>
</dbReference>
<evidence type="ECO:0000259" key="8">
    <source>
        <dbReference type="Pfam" id="PF00717"/>
    </source>
</evidence>
<dbReference type="PANTHER" id="PTHR33516">
    <property type="entry name" value="LEXA REPRESSOR"/>
    <property type="match status" value="1"/>
</dbReference>
<dbReference type="GO" id="GO:0003677">
    <property type="term" value="F:DNA binding"/>
    <property type="evidence" value="ECO:0007669"/>
    <property type="project" value="InterPro"/>
</dbReference>
<dbReference type="AlphaFoldDB" id="A0A426Q554"/>
<sequence length="146" mass="15507">MGMLSPVRLALDEPCFLPVAAEAVAAGFPSPAEDYVTGEINLSEELICHPAATFLVRVAGESMVGAGISDGDELIVDRSLTPQDGDVVVAVVDGEFTVKTFRSGRPPVLLPANPDYPPITVSDCTEVSVWGVAITCLHHLRHRPTR</sequence>
<name>A0A426Q554_9CORY</name>
<keyword evidence="5" id="KW-0234">DNA repair</keyword>
<dbReference type="SUPFAM" id="SSF51306">
    <property type="entry name" value="LexA/Signal peptidase"/>
    <property type="match status" value="1"/>
</dbReference>
<evidence type="ECO:0000313" key="10">
    <source>
        <dbReference type="Proteomes" id="UP000278422"/>
    </source>
</evidence>
<feature type="domain" description="Peptidase S24/S26A/S26B/S26C" evidence="8">
    <location>
        <begin position="19"/>
        <end position="134"/>
    </location>
</feature>
<accession>A0A426Q554</accession>
<evidence type="ECO:0000256" key="1">
    <source>
        <dbReference type="ARBA" id="ARBA00007484"/>
    </source>
</evidence>